<dbReference type="GO" id="GO:0004674">
    <property type="term" value="F:protein serine/threonine kinase activity"/>
    <property type="evidence" value="ECO:0007669"/>
    <property type="project" value="UniProtKB-KW"/>
</dbReference>
<feature type="binding site" evidence="7">
    <location>
        <position position="35"/>
    </location>
    <ligand>
        <name>ATP</name>
        <dbReference type="ChEBI" id="CHEBI:30616"/>
    </ligand>
</feature>
<evidence type="ECO:0000256" key="2">
    <source>
        <dbReference type="ARBA" id="ARBA00022527"/>
    </source>
</evidence>
<dbReference type="Pfam" id="PF00069">
    <property type="entry name" value="Pkinase"/>
    <property type="match status" value="1"/>
</dbReference>
<dbReference type="RefSeq" id="WP_132606842.1">
    <property type="nucleotide sequence ID" value="NZ_SMKO01000387.1"/>
</dbReference>
<feature type="compositionally biased region" description="Low complexity" evidence="8">
    <location>
        <begin position="390"/>
        <end position="404"/>
    </location>
</feature>
<feature type="transmembrane region" description="Helical" evidence="9">
    <location>
        <begin position="308"/>
        <end position="329"/>
    </location>
</feature>
<evidence type="ECO:0000259" key="10">
    <source>
        <dbReference type="PROSITE" id="PS50011"/>
    </source>
</evidence>
<dbReference type="InterPro" id="IPR017441">
    <property type="entry name" value="Protein_kinase_ATP_BS"/>
</dbReference>
<comment type="caution">
    <text evidence="11">The sequence shown here is derived from an EMBL/GenBank/DDBJ whole genome shotgun (WGS) entry which is preliminary data.</text>
</comment>
<dbReference type="PANTHER" id="PTHR43289">
    <property type="entry name" value="MITOGEN-ACTIVATED PROTEIN KINASE KINASE KINASE 20-RELATED"/>
    <property type="match status" value="1"/>
</dbReference>
<feature type="domain" description="Protein kinase" evidence="10">
    <location>
        <begin position="6"/>
        <end position="255"/>
    </location>
</feature>
<keyword evidence="9" id="KW-1133">Transmembrane helix</keyword>
<dbReference type="GO" id="GO:0005524">
    <property type="term" value="F:ATP binding"/>
    <property type="evidence" value="ECO:0007669"/>
    <property type="project" value="UniProtKB-UniRule"/>
</dbReference>
<feature type="non-terminal residue" evidence="11">
    <location>
        <position position="442"/>
    </location>
</feature>
<keyword evidence="6 7" id="KW-0067">ATP-binding</keyword>
<gene>
    <name evidence="11" type="ORF">E1292_50185</name>
</gene>
<evidence type="ECO:0000256" key="8">
    <source>
        <dbReference type="SAM" id="MobiDB-lite"/>
    </source>
</evidence>
<dbReference type="SUPFAM" id="SSF56112">
    <property type="entry name" value="Protein kinase-like (PK-like)"/>
    <property type="match status" value="1"/>
</dbReference>
<proteinExistence type="predicted"/>
<evidence type="ECO:0000256" key="7">
    <source>
        <dbReference type="PROSITE-ProRule" id="PRU10141"/>
    </source>
</evidence>
<dbReference type="PROSITE" id="PS00107">
    <property type="entry name" value="PROTEIN_KINASE_ATP"/>
    <property type="match status" value="1"/>
</dbReference>
<dbReference type="PROSITE" id="PS00108">
    <property type="entry name" value="PROTEIN_KINASE_ST"/>
    <property type="match status" value="1"/>
</dbReference>
<feature type="compositionally biased region" description="Basic and acidic residues" evidence="8">
    <location>
        <begin position="413"/>
        <end position="427"/>
    </location>
</feature>
<evidence type="ECO:0000256" key="9">
    <source>
        <dbReference type="SAM" id="Phobius"/>
    </source>
</evidence>
<keyword evidence="4 7" id="KW-0547">Nucleotide-binding</keyword>
<keyword evidence="9" id="KW-0472">Membrane</keyword>
<evidence type="ECO:0000256" key="1">
    <source>
        <dbReference type="ARBA" id="ARBA00012513"/>
    </source>
</evidence>
<evidence type="ECO:0000256" key="3">
    <source>
        <dbReference type="ARBA" id="ARBA00022679"/>
    </source>
</evidence>
<dbReference type="PROSITE" id="PS50011">
    <property type="entry name" value="PROTEIN_KINASE_DOM"/>
    <property type="match status" value="1"/>
</dbReference>
<evidence type="ECO:0000256" key="6">
    <source>
        <dbReference type="ARBA" id="ARBA00022840"/>
    </source>
</evidence>
<dbReference type="PANTHER" id="PTHR43289:SF6">
    <property type="entry name" value="SERINE_THREONINE-PROTEIN KINASE NEKL-3"/>
    <property type="match status" value="1"/>
</dbReference>
<feature type="region of interest" description="Disordered" evidence="8">
    <location>
        <begin position="337"/>
        <end position="442"/>
    </location>
</feature>
<feature type="compositionally biased region" description="Pro residues" evidence="8">
    <location>
        <begin position="430"/>
        <end position="442"/>
    </location>
</feature>
<protein>
    <recommendedName>
        <fullName evidence="1">non-specific serine/threonine protein kinase</fullName>
        <ecNumber evidence="1">2.7.11.1</ecNumber>
    </recommendedName>
</protein>
<dbReference type="Gene3D" id="3.30.200.20">
    <property type="entry name" value="Phosphorylase Kinase, domain 1"/>
    <property type="match status" value="1"/>
</dbReference>
<sequence length="442" mass="46534">MEVPGYTEIRELGHGGTGRVMLAVRDSDGLAVAIKHLSDPLREDDEFAGRFRAEAQVIQEIDSPHTARVLDYVEADDDAVIVMELVDGITLRRLLSHEGATGAESALVVLKGALLGLAEAHERGVVHRDFKPENVIITQEGESKLVDFGVAAHVGETADLVGTPSYMAPEQWDEAPAGPATDVYAATLVFFECLTGHRPFQGADVAALAYQHQYVPPPVEEVDEPLRPIVEHGLAKDPVARPESARVFLAELEGVALASYGEDWEQRGRAGLGLLTVPLTALLPRPQPVADGGSTSLFHTTMAPATKFAVTGGLVLATAAAVVSAFVVLGDPPDTRSGTALPPPATVSASVPAPGTPTAASPTSAAPTSSEPEPSVSLRETPPAATHVGRPSTPVVRPRPTRPGTEPPPSTREPTRRPTREPTRTSRPEPSTPTTPPTTLPT</sequence>
<dbReference type="CDD" id="cd14014">
    <property type="entry name" value="STKc_PknB_like"/>
    <property type="match status" value="1"/>
</dbReference>
<dbReference type="InterPro" id="IPR011009">
    <property type="entry name" value="Kinase-like_dom_sf"/>
</dbReference>
<keyword evidence="3" id="KW-0808">Transferase</keyword>
<evidence type="ECO:0000256" key="5">
    <source>
        <dbReference type="ARBA" id="ARBA00022777"/>
    </source>
</evidence>
<name>A0A4R4U052_9ACTN</name>
<dbReference type="Proteomes" id="UP000295258">
    <property type="component" value="Unassembled WGS sequence"/>
</dbReference>
<keyword evidence="9" id="KW-0812">Transmembrane</keyword>
<keyword evidence="2 11" id="KW-0723">Serine/threonine-protein kinase</keyword>
<reference evidence="11 12" key="1">
    <citation type="submission" date="2019-03" db="EMBL/GenBank/DDBJ databases">
        <title>Draft genome sequences of novel Actinobacteria.</title>
        <authorList>
            <person name="Sahin N."/>
            <person name="Ay H."/>
            <person name="Saygin H."/>
        </authorList>
    </citation>
    <scope>NUCLEOTIDE SEQUENCE [LARGE SCALE GENOMIC DNA]</scope>
    <source>
        <strain evidence="11 12">KC310</strain>
    </source>
</reference>
<dbReference type="Gene3D" id="1.10.510.10">
    <property type="entry name" value="Transferase(Phosphotransferase) domain 1"/>
    <property type="match status" value="1"/>
</dbReference>
<organism evidence="11 12">
    <name type="scientific">Nonomuraea deserti</name>
    <dbReference type="NCBI Taxonomy" id="1848322"/>
    <lineage>
        <taxon>Bacteria</taxon>
        <taxon>Bacillati</taxon>
        <taxon>Actinomycetota</taxon>
        <taxon>Actinomycetes</taxon>
        <taxon>Streptosporangiales</taxon>
        <taxon>Streptosporangiaceae</taxon>
        <taxon>Nonomuraea</taxon>
    </lineage>
</organism>
<dbReference type="EMBL" id="SMKO01000387">
    <property type="protein sequence ID" value="TDC82686.1"/>
    <property type="molecule type" value="Genomic_DNA"/>
</dbReference>
<keyword evidence="5 11" id="KW-0418">Kinase</keyword>
<evidence type="ECO:0000256" key="4">
    <source>
        <dbReference type="ARBA" id="ARBA00022741"/>
    </source>
</evidence>
<evidence type="ECO:0000313" key="11">
    <source>
        <dbReference type="EMBL" id="TDC82686.1"/>
    </source>
</evidence>
<keyword evidence="12" id="KW-1185">Reference proteome</keyword>
<dbReference type="InterPro" id="IPR000719">
    <property type="entry name" value="Prot_kinase_dom"/>
</dbReference>
<dbReference type="InterPro" id="IPR008271">
    <property type="entry name" value="Ser/Thr_kinase_AS"/>
</dbReference>
<evidence type="ECO:0000313" key="12">
    <source>
        <dbReference type="Proteomes" id="UP000295258"/>
    </source>
</evidence>
<accession>A0A4R4U052</accession>
<dbReference type="AlphaFoldDB" id="A0A4R4U052"/>
<feature type="compositionally biased region" description="Low complexity" evidence="8">
    <location>
        <begin position="346"/>
        <end position="377"/>
    </location>
</feature>
<dbReference type="EC" id="2.7.11.1" evidence="1"/>